<accession>X1H0K0</accession>
<dbReference type="EMBL" id="BARU01024555">
    <property type="protein sequence ID" value="GAH50620.1"/>
    <property type="molecule type" value="Genomic_DNA"/>
</dbReference>
<name>X1H0K0_9ZZZZ</name>
<dbReference type="AlphaFoldDB" id="X1H0K0"/>
<protein>
    <submittedName>
        <fullName evidence="1">Uncharacterized protein</fullName>
    </submittedName>
</protein>
<sequence length="60" mass="6619">MVHLRSSVELWSSGNKHVTDRRSAVRAFGEKAGLGALREIVENRTVLRMNADEGLLDGIV</sequence>
<gene>
    <name evidence="1" type="ORF">S03H2_39680</name>
</gene>
<proteinExistence type="predicted"/>
<evidence type="ECO:0000313" key="1">
    <source>
        <dbReference type="EMBL" id="GAH50620.1"/>
    </source>
</evidence>
<reference evidence="1" key="1">
    <citation type="journal article" date="2014" name="Front. Microbiol.">
        <title>High frequency of phylogenetically diverse reductive dehalogenase-homologous genes in deep subseafloor sedimentary metagenomes.</title>
        <authorList>
            <person name="Kawai M."/>
            <person name="Futagami T."/>
            <person name="Toyoda A."/>
            <person name="Takaki Y."/>
            <person name="Nishi S."/>
            <person name="Hori S."/>
            <person name="Arai W."/>
            <person name="Tsubouchi T."/>
            <person name="Morono Y."/>
            <person name="Uchiyama I."/>
            <person name="Ito T."/>
            <person name="Fujiyama A."/>
            <person name="Inagaki F."/>
            <person name="Takami H."/>
        </authorList>
    </citation>
    <scope>NUCLEOTIDE SEQUENCE</scope>
    <source>
        <strain evidence="1">Expedition CK06-06</strain>
    </source>
</reference>
<comment type="caution">
    <text evidence="1">The sequence shown here is derived from an EMBL/GenBank/DDBJ whole genome shotgun (WGS) entry which is preliminary data.</text>
</comment>
<organism evidence="1">
    <name type="scientific">marine sediment metagenome</name>
    <dbReference type="NCBI Taxonomy" id="412755"/>
    <lineage>
        <taxon>unclassified sequences</taxon>
        <taxon>metagenomes</taxon>
        <taxon>ecological metagenomes</taxon>
    </lineage>
</organism>